<dbReference type="InterPro" id="IPR024775">
    <property type="entry name" value="DinB-like"/>
</dbReference>
<evidence type="ECO:0000313" key="3">
    <source>
        <dbReference type="Proteomes" id="UP001596047"/>
    </source>
</evidence>
<dbReference type="Proteomes" id="UP001596047">
    <property type="component" value="Unassembled WGS sequence"/>
</dbReference>
<dbReference type="Pfam" id="PF12867">
    <property type="entry name" value="DinB_2"/>
    <property type="match status" value="1"/>
</dbReference>
<feature type="domain" description="DinB-like" evidence="1">
    <location>
        <begin position="30"/>
        <end position="164"/>
    </location>
</feature>
<gene>
    <name evidence="2" type="ORF">ACFPYJ_30965</name>
</gene>
<sequence length="174" mass="19991">MSARPQQNEFAPYFGQYINLVPDGSIIGLLTDHLSETVTLLGQLTEEQADYRYAEGKWSIKEVLGHITDNERIWSYRMLRIARGDQYNCVSYDENQFVAEAAFNLQPISSLIEEFTLVRRSTILLLKGLKEEAWYRKGTLYDTKLTVNAAAYVIAGHEKHHRNILESRYGLGRS</sequence>
<comment type="caution">
    <text evidence="2">The sequence shown here is derived from an EMBL/GenBank/DDBJ whole genome shotgun (WGS) entry which is preliminary data.</text>
</comment>
<reference evidence="3" key="1">
    <citation type="journal article" date="2019" name="Int. J. Syst. Evol. Microbiol.">
        <title>The Global Catalogue of Microorganisms (GCM) 10K type strain sequencing project: providing services to taxonomists for standard genome sequencing and annotation.</title>
        <authorList>
            <consortium name="The Broad Institute Genomics Platform"/>
            <consortium name="The Broad Institute Genome Sequencing Center for Infectious Disease"/>
            <person name="Wu L."/>
            <person name="Ma J."/>
        </authorList>
    </citation>
    <scope>NUCLEOTIDE SEQUENCE [LARGE SCALE GENOMIC DNA]</scope>
    <source>
        <strain evidence="3">CGMCC 1.3240</strain>
    </source>
</reference>
<evidence type="ECO:0000313" key="2">
    <source>
        <dbReference type="EMBL" id="MFC5653462.1"/>
    </source>
</evidence>
<evidence type="ECO:0000259" key="1">
    <source>
        <dbReference type="Pfam" id="PF12867"/>
    </source>
</evidence>
<dbReference type="EMBL" id="JBHSOW010000127">
    <property type="protein sequence ID" value="MFC5653462.1"/>
    <property type="molecule type" value="Genomic_DNA"/>
</dbReference>
<dbReference type="Gene3D" id="1.20.120.450">
    <property type="entry name" value="dinb family like domain"/>
    <property type="match status" value="1"/>
</dbReference>
<dbReference type="SUPFAM" id="SSF109854">
    <property type="entry name" value="DinB/YfiT-like putative metalloenzymes"/>
    <property type="match status" value="1"/>
</dbReference>
<dbReference type="RefSeq" id="WP_379192118.1">
    <property type="nucleotide sequence ID" value="NZ_JBHSOW010000127.1"/>
</dbReference>
<dbReference type="InterPro" id="IPR034660">
    <property type="entry name" value="DinB/YfiT-like"/>
</dbReference>
<proteinExistence type="predicted"/>
<name>A0ABW0W839_9BACL</name>
<keyword evidence="3" id="KW-1185">Reference proteome</keyword>
<protein>
    <submittedName>
        <fullName evidence="2">DinB family protein</fullName>
    </submittedName>
</protein>
<accession>A0ABW0W839</accession>
<organism evidence="2 3">
    <name type="scientific">Paenibacillus solisilvae</name>
    <dbReference type="NCBI Taxonomy" id="2486751"/>
    <lineage>
        <taxon>Bacteria</taxon>
        <taxon>Bacillati</taxon>
        <taxon>Bacillota</taxon>
        <taxon>Bacilli</taxon>
        <taxon>Bacillales</taxon>
        <taxon>Paenibacillaceae</taxon>
        <taxon>Paenibacillus</taxon>
    </lineage>
</organism>